<dbReference type="SUPFAM" id="SSF51182">
    <property type="entry name" value="RmlC-like cupins"/>
    <property type="match status" value="1"/>
</dbReference>
<dbReference type="Gene3D" id="2.60.120.10">
    <property type="entry name" value="Jelly Rolls"/>
    <property type="match status" value="1"/>
</dbReference>
<evidence type="ECO:0000313" key="4">
    <source>
        <dbReference type="Proteomes" id="UP001634007"/>
    </source>
</evidence>
<feature type="signal peptide" evidence="2">
    <location>
        <begin position="1"/>
        <end position="17"/>
    </location>
</feature>
<reference evidence="3 4" key="1">
    <citation type="submission" date="2024-11" db="EMBL/GenBank/DDBJ databases">
        <title>Chromosome-level genome assembly of Eucalyptus globulus Labill. provides insights into its genome evolution.</title>
        <authorList>
            <person name="Li X."/>
        </authorList>
    </citation>
    <scope>NUCLEOTIDE SEQUENCE [LARGE SCALE GENOMIC DNA]</scope>
    <source>
        <strain evidence="3">CL2024</strain>
        <tissue evidence="3">Fresh tender leaves</tissue>
    </source>
</reference>
<evidence type="ECO:0000256" key="2">
    <source>
        <dbReference type="SAM" id="SignalP"/>
    </source>
</evidence>
<evidence type="ECO:0000256" key="1">
    <source>
        <dbReference type="SAM" id="MobiDB-lite"/>
    </source>
</evidence>
<name>A0ABD3KDB9_EUCGL</name>
<organism evidence="3 4">
    <name type="scientific">Eucalyptus globulus</name>
    <name type="common">Tasmanian blue gum</name>
    <dbReference type="NCBI Taxonomy" id="34317"/>
    <lineage>
        <taxon>Eukaryota</taxon>
        <taxon>Viridiplantae</taxon>
        <taxon>Streptophyta</taxon>
        <taxon>Embryophyta</taxon>
        <taxon>Tracheophyta</taxon>
        <taxon>Spermatophyta</taxon>
        <taxon>Magnoliopsida</taxon>
        <taxon>eudicotyledons</taxon>
        <taxon>Gunneridae</taxon>
        <taxon>Pentapetalae</taxon>
        <taxon>rosids</taxon>
        <taxon>malvids</taxon>
        <taxon>Myrtales</taxon>
        <taxon>Myrtaceae</taxon>
        <taxon>Myrtoideae</taxon>
        <taxon>Eucalypteae</taxon>
        <taxon>Eucalyptus</taxon>
    </lineage>
</organism>
<dbReference type="EMBL" id="JBJKBG010000005">
    <property type="protein sequence ID" value="KAL3737890.1"/>
    <property type="molecule type" value="Genomic_DNA"/>
</dbReference>
<protein>
    <recommendedName>
        <fullName evidence="5">Germin-like protein</fullName>
    </recommendedName>
</protein>
<feature type="chain" id="PRO_5044830118" description="Germin-like protein" evidence="2">
    <location>
        <begin position="18"/>
        <end position="161"/>
    </location>
</feature>
<dbReference type="AlphaFoldDB" id="A0ABD3KDB9"/>
<evidence type="ECO:0008006" key="5">
    <source>
        <dbReference type="Google" id="ProtNLM"/>
    </source>
</evidence>
<sequence length="161" mass="17799">MEKLSSLIACALILAIAKNPIFMNAGDPDILKDFPVPPSLNKTTITRQYFTFTNFSKNSWLSRAEHLCGQDHLTAFRDQPTAHAPAVSRAPDRPGRHTRGRFRQHRKLALPADLQAHDLFIFPKGLVHFQVNTKPDCKAVALGVLRAVSIPATMFGSGIDV</sequence>
<keyword evidence="4" id="KW-1185">Reference proteome</keyword>
<keyword evidence="2" id="KW-0732">Signal</keyword>
<proteinExistence type="predicted"/>
<gene>
    <name evidence="3" type="ORF">ACJRO7_019418</name>
</gene>
<dbReference type="Proteomes" id="UP001634007">
    <property type="component" value="Unassembled WGS sequence"/>
</dbReference>
<dbReference type="InterPro" id="IPR014710">
    <property type="entry name" value="RmlC-like_jellyroll"/>
</dbReference>
<feature type="region of interest" description="Disordered" evidence="1">
    <location>
        <begin position="80"/>
        <end position="102"/>
    </location>
</feature>
<accession>A0ABD3KDB9</accession>
<evidence type="ECO:0000313" key="3">
    <source>
        <dbReference type="EMBL" id="KAL3737890.1"/>
    </source>
</evidence>
<dbReference type="InterPro" id="IPR011051">
    <property type="entry name" value="RmlC_Cupin_sf"/>
</dbReference>
<comment type="caution">
    <text evidence="3">The sequence shown here is derived from an EMBL/GenBank/DDBJ whole genome shotgun (WGS) entry which is preliminary data.</text>
</comment>